<dbReference type="InterPro" id="IPR050411">
    <property type="entry name" value="AlphaKG_dependent_hydroxylases"/>
</dbReference>
<evidence type="ECO:0000256" key="2">
    <source>
        <dbReference type="SAM" id="MobiDB-lite"/>
    </source>
</evidence>
<dbReference type="Proteomes" id="UP000697127">
    <property type="component" value="Unassembled WGS sequence"/>
</dbReference>
<keyword evidence="1" id="KW-0560">Oxidoreductase</keyword>
<accession>A0A9P6WGP8</accession>
<feature type="domain" description="TauD/TfdA-like" evidence="3">
    <location>
        <begin position="65"/>
        <end position="362"/>
    </location>
</feature>
<dbReference type="SUPFAM" id="SSF51197">
    <property type="entry name" value="Clavaminate synthase-like"/>
    <property type="match status" value="1"/>
</dbReference>
<dbReference type="InterPro" id="IPR042098">
    <property type="entry name" value="TauD-like_sf"/>
</dbReference>
<dbReference type="Gene3D" id="3.60.130.10">
    <property type="entry name" value="Clavaminate synthase-like"/>
    <property type="match status" value="1"/>
</dbReference>
<comment type="caution">
    <text evidence="4">The sequence shown here is derived from an EMBL/GenBank/DDBJ whole genome shotgun (WGS) entry which is preliminary data.</text>
</comment>
<evidence type="ECO:0000259" key="3">
    <source>
        <dbReference type="Pfam" id="PF02668"/>
    </source>
</evidence>
<dbReference type="PANTHER" id="PTHR10696:SF21">
    <property type="entry name" value="TAUD_TFDA-LIKE DOMAIN-CONTAINING PROTEIN"/>
    <property type="match status" value="1"/>
</dbReference>
<keyword evidence="5" id="KW-1185">Reference proteome</keyword>
<evidence type="ECO:0000313" key="5">
    <source>
        <dbReference type="Proteomes" id="UP000697127"/>
    </source>
</evidence>
<protein>
    <recommendedName>
        <fullName evidence="3">TauD/TfdA-like domain-containing protein</fullName>
    </recommendedName>
</protein>
<dbReference type="InterPro" id="IPR003819">
    <property type="entry name" value="TauD/TfdA-like"/>
</dbReference>
<dbReference type="AlphaFoldDB" id="A0A9P6WGP8"/>
<name>A0A9P6WGP8_9ASCO</name>
<dbReference type="EMBL" id="PUHW01000372">
    <property type="protein sequence ID" value="KAG0686815.1"/>
    <property type="molecule type" value="Genomic_DNA"/>
</dbReference>
<evidence type="ECO:0000313" key="4">
    <source>
        <dbReference type="EMBL" id="KAG0686815.1"/>
    </source>
</evidence>
<feature type="compositionally biased region" description="Low complexity" evidence="2">
    <location>
        <begin position="546"/>
        <end position="577"/>
    </location>
</feature>
<dbReference type="Pfam" id="PF02668">
    <property type="entry name" value="TauD"/>
    <property type="match status" value="1"/>
</dbReference>
<feature type="region of interest" description="Disordered" evidence="2">
    <location>
        <begin position="539"/>
        <end position="577"/>
    </location>
</feature>
<reference evidence="4" key="1">
    <citation type="submission" date="2020-11" db="EMBL/GenBank/DDBJ databases">
        <title>Kefir isolates.</title>
        <authorList>
            <person name="Marcisauskas S."/>
            <person name="Kim Y."/>
            <person name="Blasche S."/>
        </authorList>
    </citation>
    <scope>NUCLEOTIDE SEQUENCE</scope>
    <source>
        <strain evidence="4">Olga-1</strain>
    </source>
</reference>
<dbReference type="GO" id="GO:0016491">
    <property type="term" value="F:oxidoreductase activity"/>
    <property type="evidence" value="ECO:0007669"/>
    <property type="project" value="UniProtKB-KW"/>
</dbReference>
<organism evidence="4 5">
    <name type="scientific">Pichia californica</name>
    <dbReference type="NCBI Taxonomy" id="460514"/>
    <lineage>
        <taxon>Eukaryota</taxon>
        <taxon>Fungi</taxon>
        <taxon>Dikarya</taxon>
        <taxon>Ascomycota</taxon>
        <taxon>Saccharomycotina</taxon>
        <taxon>Pichiomycetes</taxon>
        <taxon>Pichiales</taxon>
        <taxon>Pichiaceae</taxon>
        <taxon>Pichia</taxon>
    </lineage>
</organism>
<proteinExistence type="predicted"/>
<evidence type="ECO:0000256" key="1">
    <source>
        <dbReference type="ARBA" id="ARBA00023002"/>
    </source>
</evidence>
<dbReference type="PANTHER" id="PTHR10696">
    <property type="entry name" value="GAMMA-BUTYROBETAINE HYDROXYLASE-RELATED"/>
    <property type="match status" value="1"/>
</dbReference>
<feature type="non-terminal residue" evidence="4">
    <location>
        <position position="577"/>
    </location>
</feature>
<gene>
    <name evidence="4" type="ORF">C6P40_003334</name>
</gene>
<sequence>MATKDSVNFEHNIGDFTISFKEIENPKARIVNGKNFPLALSVDLSINKNTNNKQIGEVLREVSATGKFTELLNEYGAVLLRGLGDNSSEAFSDFVTSIEEGRGRVPFEQIGLAGKRFIKAKNVFTANEGPAHVRFYQHNEYARYTHFPANIHFFSSKAPKKGKGGGSPIANSNEFFQRINAEIPEFIELLKEKKLISIQVYPSKTKKSSATKGNEFYWEDVDSFGKEIDFEIDDFETKKSKAEIQIRRLTEDFEWNDDGSVTVRQHIPAVRRHPASGLPVFFNGLNGRYGSSRDNEALEPPYVGKNGGIFLPSTYDDGEIIPFEYLKIVNRISREIEYNHEWEEGDLVLIDNYQVSHGREPWRVRKKHDQIINRPKRKRGRPRKFIVTTNSPLQQLHSPANDSNHINHPSFSIPTLNEIPSTSSNLIINGKEIGRGFLGVKPLIITNNLLSTASTPVSAQTDSSTYSFNNSNMESNTASIHNNRNLNNLQQLSNNSLTNNSQYMNNITIPTEGENSMVEHRLQKMESMISILLDKVSNKDHESVHSNNNNSTFSNNNSNNSNSNNNNNNSNNNNNNN</sequence>